<evidence type="ECO:0000256" key="1">
    <source>
        <dbReference type="SAM" id="Phobius"/>
    </source>
</evidence>
<evidence type="ECO:0000313" key="3">
    <source>
        <dbReference type="Proteomes" id="UP000182345"/>
    </source>
</evidence>
<keyword evidence="1" id="KW-0812">Transmembrane</keyword>
<reference evidence="2 3" key="1">
    <citation type="journal article" date="2016" name="Environ. Microbiol.">
        <title>Genomic resolution of a cold subsurface aquifer community provides metabolic insights for novel microbes adapted to high CO concentrations.</title>
        <authorList>
            <person name="Probst A.J."/>
            <person name="Castelle C.J."/>
            <person name="Singh A."/>
            <person name="Brown C.T."/>
            <person name="Anantharaman K."/>
            <person name="Sharon I."/>
            <person name="Hug L.A."/>
            <person name="Burstein D."/>
            <person name="Emerson J.B."/>
            <person name="Thomas B.C."/>
            <person name="Banfield J.F."/>
        </authorList>
    </citation>
    <scope>NUCLEOTIDE SEQUENCE [LARGE SCALE GENOMIC DNA]</scope>
    <source>
        <strain evidence="2">CG1_02_44_10</strain>
    </source>
</reference>
<accession>A0A1J4S0Y2</accession>
<dbReference type="Proteomes" id="UP000182345">
    <property type="component" value="Unassembled WGS sequence"/>
</dbReference>
<organism evidence="2 3">
    <name type="scientific">Candidatus Collierbacteria bacterium CG1_02_44_10</name>
    <dbReference type="NCBI Taxonomy" id="1805087"/>
    <lineage>
        <taxon>Bacteria</taxon>
        <taxon>Candidatus Collieribacteriota</taxon>
    </lineage>
</organism>
<name>A0A1J4S0Y2_9BACT</name>
<comment type="caution">
    <text evidence="2">The sequence shown here is derived from an EMBL/GenBank/DDBJ whole genome shotgun (WGS) entry which is preliminary data.</text>
</comment>
<dbReference type="AlphaFoldDB" id="A0A1J4S0Y2"/>
<keyword evidence="1" id="KW-0472">Membrane</keyword>
<feature type="transmembrane region" description="Helical" evidence="1">
    <location>
        <begin position="20"/>
        <end position="45"/>
    </location>
</feature>
<gene>
    <name evidence="2" type="ORF">AUJ42_00010</name>
</gene>
<protein>
    <submittedName>
        <fullName evidence="2">Uncharacterized protein</fullName>
    </submittedName>
</protein>
<dbReference type="EMBL" id="MNUK01000001">
    <property type="protein sequence ID" value="OIN92847.1"/>
    <property type="molecule type" value="Genomic_DNA"/>
</dbReference>
<proteinExistence type="predicted"/>
<evidence type="ECO:0000313" key="2">
    <source>
        <dbReference type="EMBL" id="OIN92847.1"/>
    </source>
</evidence>
<sequence>MPVLFRRNKGVCQKRHSPFLFWPLTNFGQSVIILFMEGANLNCTFKNKYWKKKLKGGFDSK</sequence>
<keyword evidence="1" id="KW-1133">Transmembrane helix</keyword>